<keyword evidence="1" id="KW-0229">DNA integration</keyword>
<feature type="domain" description="Tyr recombinase" evidence="5">
    <location>
        <begin position="191"/>
        <end position="372"/>
    </location>
</feature>
<keyword evidence="3" id="KW-0233">DNA recombination</keyword>
<feature type="domain" description="Core-binding (CB)" evidence="6">
    <location>
        <begin position="79"/>
        <end position="170"/>
    </location>
</feature>
<protein>
    <submittedName>
        <fullName evidence="7">Site-specific integrase</fullName>
    </submittedName>
</protein>
<proteinExistence type="predicted"/>
<evidence type="ECO:0000256" key="4">
    <source>
        <dbReference type="PROSITE-ProRule" id="PRU01248"/>
    </source>
</evidence>
<dbReference type="GO" id="GO:0015074">
    <property type="term" value="P:DNA integration"/>
    <property type="evidence" value="ECO:0007669"/>
    <property type="project" value="UniProtKB-KW"/>
</dbReference>
<evidence type="ECO:0000256" key="2">
    <source>
        <dbReference type="ARBA" id="ARBA00023125"/>
    </source>
</evidence>
<dbReference type="Pfam" id="PF14659">
    <property type="entry name" value="Phage_int_SAM_3"/>
    <property type="match status" value="1"/>
</dbReference>
<dbReference type="PANTHER" id="PTHR30349">
    <property type="entry name" value="PHAGE INTEGRASE-RELATED"/>
    <property type="match status" value="1"/>
</dbReference>
<accession>A0A9X3MWW5</accession>
<dbReference type="RefSeq" id="WP_270042394.1">
    <property type="nucleotide sequence ID" value="NZ_JAPDOD010000023.1"/>
</dbReference>
<dbReference type="InterPro" id="IPR010998">
    <property type="entry name" value="Integrase_recombinase_N"/>
</dbReference>
<dbReference type="EMBL" id="JAPDOD010000023">
    <property type="protein sequence ID" value="MDA0163151.1"/>
    <property type="molecule type" value="Genomic_DNA"/>
</dbReference>
<dbReference type="GO" id="GO:0003677">
    <property type="term" value="F:DNA binding"/>
    <property type="evidence" value="ECO:0007669"/>
    <property type="project" value="UniProtKB-UniRule"/>
</dbReference>
<keyword evidence="2 4" id="KW-0238">DNA-binding</keyword>
<dbReference type="PANTHER" id="PTHR30349:SF91">
    <property type="entry name" value="INTA PROTEIN"/>
    <property type="match status" value="1"/>
</dbReference>
<gene>
    <name evidence="7" type="ORF">OM076_22950</name>
</gene>
<evidence type="ECO:0000313" key="8">
    <source>
        <dbReference type="Proteomes" id="UP001149140"/>
    </source>
</evidence>
<dbReference type="InterPro" id="IPR002104">
    <property type="entry name" value="Integrase_catalytic"/>
</dbReference>
<dbReference type="Gene3D" id="1.10.150.130">
    <property type="match status" value="1"/>
</dbReference>
<dbReference type="InterPro" id="IPR013762">
    <property type="entry name" value="Integrase-like_cat_sf"/>
</dbReference>
<dbReference type="InterPro" id="IPR004107">
    <property type="entry name" value="Integrase_SAM-like_N"/>
</dbReference>
<evidence type="ECO:0000259" key="5">
    <source>
        <dbReference type="PROSITE" id="PS51898"/>
    </source>
</evidence>
<dbReference type="InterPro" id="IPR011010">
    <property type="entry name" value="DNA_brk_join_enz"/>
</dbReference>
<evidence type="ECO:0000256" key="1">
    <source>
        <dbReference type="ARBA" id="ARBA00022908"/>
    </source>
</evidence>
<dbReference type="SUPFAM" id="SSF56349">
    <property type="entry name" value="DNA breaking-rejoining enzymes"/>
    <property type="match status" value="1"/>
</dbReference>
<comment type="caution">
    <text evidence="7">The sequence shown here is derived from an EMBL/GenBank/DDBJ whole genome shotgun (WGS) entry which is preliminary data.</text>
</comment>
<sequence length="398" mass="44263">MTATNQPDMTGIEVRHARRCKARRGGSCDCSPSYRAAVWSQRDKRKIQRTFSTPRAARTWREDAKTDLRRGVLRVPRPTTVREVGDKWIRDAKAGTVRNRSGDQYKPSVLRGYEQALRDRIYPDLGGAKLSEITRQDVQTVVDSLDETGLSASTVRNALLPLRAICRRALARGQITANPTTGLELRAVRSSRDRVADPIEAAALIAALDLDRALWATAMYAGLRRGELRALRWSDVDLASGVIHVRRGWDAVEGELEPKSRAGVRKVPIATALRRHLVEVHEDTTALAFGIDPERPFEPWSVADRATKAWKQAELTRITLHECRHTFASLMIAAGVNAKALQVFMGHASVSITLDRYGHLFPGSEQQAGVLLDQYLERTQIKSHVPTDPDRGETAGKS</sequence>
<dbReference type="PROSITE" id="PS51898">
    <property type="entry name" value="TYR_RECOMBINASE"/>
    <property type="match status" value="1"/>
</dbReference>
<keyword evidence="8" id="KW-1185">Reference proteome</keyword>
<evidence type="ECO:0000259" key="6">
    <source>
        <dbReference type="PROSITE" id="PS51900"/>
    </source>
</evidence>
<dbReference type="Gene3D" id="1.10.443.10">
    <property type="entry name" value="Intergrase catalytic core"/>
    <property type="match status" value="1"/>
</dbReference>
<dbReference type="Pfam" id="PF00589">
    <property type="entry name" value="Phage_integrase"/>
    <property type="match status" value="1"/>
</dbReference>
<evidence type="ECO:0000256" key="3">
    <source>
        <dbReference type="ARBA" id="ARBA00023172"/>
    </source>
</evidence>
<dbReference type="Proteomes" id="UP001149140">
    <property type="component" value="Unassembled WGS sequence"/>
</dbReference>
<dbReference type="InterPro" id="IPR044068">
    <property type="entry name" value="CB"/>
</dbReference>
<reference evidence="7" key="1">
    <citation type="submission" date="2022-10" db="EMBL/GenBank/DDBJ databases">
        <title>The WGS of Solirubrobacter ginsenosidimutans DSM 21036.</title>
        <authorList>
            <person name="Jiang Z."/>
        </authorList>
    </citation>
    <scope>NUCLEOTIDE SEQUENCE</scope>
    <source>
        <strain evidence="7">DSM 21036</strain>
    </source>
</reference>
<dbReference type="AlphaFoldDB" id="A0A9X3MWW5"/>
<dbReference type="GO" id="GO:0006310">
    <property type="term" value="P:DNA recombination"/>
    <property type="evidence" value="ECO:0007669"/>
    <property type="project" value="UniProtKB-KW"/>
</dbReference>
<evidence type="ECO:0000313" key="7">
    <source>
        <dbReference type="EMBL" id="MDA0163151.1"/>
    </source>
</evidence>
<dbReference type="CDD" id="cd01189">
    <property type="entry name" value="INT_ICEBs1_C_like"/>
    <property type="match status" value="1"/>
</dbReference>
<dbReference type="InterPro" id="IPR050090">
    <property type="entry name" value="Tyrosine_recombinase_XerCD"/>
</dbReference>
<dbReference type="PROSITE" id="PS51900">
    <property type="entry name" value="CB"/>
    <property type="match status" value="1"/>
</dbReference>
<organism evidence="7 8">
    <name type="scientific">Solirubrobacter ginsenosidimutans</name>
    <dbReference type="NCBI Taxonomy" id="490573"/>
    <lineage>
        <taxon>Bacteria</taxon>
        <taxon>Bacillati</taxon>
        <taxon>Actinomycetota</taxon>
        <taxon>Thermoleophilia</taxon>
        <taxon>Solirubrobacterales</taxon>
        <taxon>Solirubrobacteraceae</taxon>
        <taxon>Solirubrobacter</taxon>
    </lineage>
</organism>
<name>A0A9X3MWW5_9ACTN</name>